<evidence type="ECO:0000256" key="1">
    <source>
        <dbReference type="ARBA" id="ARBA00010692"/>
    </source>
</evidence>
<protein>
    <recommendedName>
        <fullName evidence="2">Biotin transporter</fullName>
    </recommendedName>
</protein>
<organism evidence="4 5">
    <name type="scientific">Undibacter mobilis</name>
    <dbReference type="NCBI Taxonomy" id="2292256"/>
    <lineage>
        <taxon>Bacteria</taxon>
        <taxon>Pseudomonadati</taxon>
        <taxon>Pseudomonadota</taxon>
        <taxon>Alphaproteobacteria</taxon>
        <taxon>Hyphomicrobiales</taxon>
        <taxon>Nitrobacteraceae</taxon>
        <taxon>Undibacter</taxon>
    </lineage>
</organism>
<dbReference type="Gene3D" id="1.10.1760.20">
    <property type="match status" value="1"/>
</dbReference>
<name>A0A371B8R4_9BRAD</name>
<comment type="similarity">
    <text evidence="1 2">Belongs to the BioY family.</text>
</comment>
<dbReference type="RefSeq" id="WP_115516022.1">
    <property type="nucleotide sequence ID" value="NZ_QRGO01000001.1"/>
</dbReference>
<evidence type="ECO:0000256" key="2">
    <source>
        <dbReference type="PIRNR" id="PIRNR016661"/>
    </source>
</evidence>
<dbReference type="OrthoDB" id="9803495at2"/>
<dbReference type="PANTHER" id="PTHR34295">
    <property type="entry name" value="BIOTIN TRANSPORTER BIOY"/>
    <property type="match status" value="1"/>
</dbReference>
<comment type="caution">
    <text evidence="4">The sequence shown here is derived from an EMBL/GenBank/DDBJ whole genome shotgun (WGS) entry which is preliminary data.</text>
</comment>
<proteinExistence type="inferred from homology"/>
<evidence type="ECO:0000313" key="5">
    <source>
        <dbReference type="Proteomes" id="UP000263993"/>
    </source>
</evidence>
<comment type="subcellular location">
    <subcellularLocation>
        <location evidence="2">Cell membrane</location>
        <topology evidence="2">Multi-pass membrane protein</topology>
    </subcellularLocation>
</comment>
<dbReference type="EMBL" id="QRGO01000001">
    <property type="protein sequence ID" value="RDV03995.1"/>
    <property type="molecule type" value="Genomic_DNA"/>
</dbReference>
<evidence type="ECO:0000256" key="3">
    <source>
        <dbReference type="SAM" id="Phobius"/>
    </source>
</evidence>
<keyword evidence="3" id="KW-0812">Transmembrane</keyword>
<dbReference type="GO" id="GO:0015225">
    <property type="term" value="F:biotin transmembrane transporter activity"/>
    <property type="evidence" value="ECO:0007669"/>
    <property type="project" value="UniProtKB-UniRule"/>
</dbReference>
<dbReference type="Proteomes" id="UP000263993">
    <property type="component" value="Unassembled WGS sequence"/>
</dbReference>
<feature type="transmembrane region" description="Helical" evidence="3">
    <location>
        <begin position="169"/>
        <end position="188"/>
    </location>
</feature>
<keyword evidence="3" id="KW-1133">Transmembrane helix</keyword>
<dbReference type="Pfam" id="PF02632">
    <property type="entry name" value="BioY"/>
    <property type="match status" value="1"/>
</dbReference>
<feature type="transmembrane region" description="Helical" evidence="3">
    <location>
        <begin position="21"/>
        <end position="39"/>
    </location>
</feature>
<keyword evidence="2 3" id="KW-0472">Membrane</keyword>
<evidence type="ECO:0000313" key="4">
    <source>
        <dbReference type="EMBL" id="RDV03995.1"/>
    </source>
</evidence>
<dbReference type="PANTHER" id="PTHR34295:SF1">
    <property type="entry name" value="BIOTIN TRANSPORTER BIOY"/>
    <property type="match status" value="1"/>
</dbReference>
<dbReference type="InterPro" id="IPR003784">
    <property type="entry name" value="BioY"/>
</dbReference>
<gene>
    <name evidence="4" type="ORF">DXH78_04980</name>
</gene>
<feature type="transmembrane region" description="Helical" evidence="3">
    <location>
        <begin position="100"/>
        <end position="122"/>
    </location>
</feature>
<dbReference type="GO" id="GO:0005886">
    <property type="term" value="C:plasma membrane"/>
    <property type="evidence" value="ECO:0007669"/>
    <property type="project" value="UniProtKB-SubCell"/>
</dbReference>
<accession>A0A371B8R4</accession>
<keyword evidence="5" id="KW-1185">Reference proteome</keyword>
<dbReference type="AlphaFoldDB" id="A0A371B8R4"/>
<dbReference type="PIRSF" id="PIRSF016661">
    <property type="entry name" value="BioY"/>
    <property type="match status" value="1"/>
</dbReference>
<keyword evidence="2" id="KW-0813">Transport</keyword>
<sequence>MKRLFKSAAAVATKDDIGSRLMFGFAAVVVGSLLLTASARTQIPFWPVPMTMQTMAVIVIGMTLGSRLGLIVVAAYVLEGLMGLPVFANTPARGAGLAYLMGPTGGYLAGFCVAAYVSGWLAERGFGHDLFKASLVNIIGTLIILTFGYAWLAHLIGPVKAYAAGVHPFLLSSLVKIGLGAVLAVLIARSPLKLRR</sequence>
<reference evidence="5" key="1">
    <citation type="submission" date="2018-08" db="EMBL/GenBank/DDBJ databases">
        <authorList>
            <person name="Kim S.-J."/>
            <person name="Jung G.-Y."/>
        </authorList>
    </citation>
    <scope>NUCLEOTIDE SEQUENCE [LARGE SCALE GENOMIC DNA]</scope>
    <source>
        <strain evidence="5">GY_H</strain>
    </source>
</reference>
<keyword evidence="2" id="KW-1003">Cell membrane</keyword>
<feature type="transmembrane region" description="Helical" evidence="3">
    <location>
        <begin position="134"/>
        <end position="157"/>
    </location>
</feature>